<dbReference type="EMBL" id="JAWLKA010000003">
    <property type="protein sequence ID" value="MDV6280131.1"/>
    <property type="molecule type" value="Genomic_DNA"/>
</dbReference>
<keyword evidence="2" id="KW-1185">Reference proteome</keyword>
<dbReference type="RefSeq" id="WP_317567773.1">
    <property type="nucleotide sequence ID" value="NZ_JAWLKA010000003.1"/>
</dbReference>
<dbReference type="InterPro" id="IPR001753">
    <property type="entry name" value="Enoyl-CoA_hydra/iso"/>
</dbReference>
<keyword evidence="1" id="KW-0456">Lyase</keyword>
<dbReference type="Proteomes" id="UP001185737">
    <property type="component" value="Unassembled WGS sequence"/>
</dbReference>
<comment type="caution">
    <text evidence="1">The sequence shown here is derived from an EMBL/GenBank/DDBJ whole genome shotgun (WGS) entry which is preliminary data.</text>
</comment>
<accession>A0ABU4C9A5</accession>
<dbReference type="EC" id="4.2.1.17" evidence="1"/>
<reference evidence="1 2" key="1">
    <citation type="submission" date="2023-10" db="EMBL/GenBank/DDBJ databases">
        <title>Development of a sustainable strategy for remediation of hydrocarbon-contaminated territories based on the waste exchange concept.</title>
        <authorList>
            <person name="Krivoruchko A."/>
        </authorList>
    </citation>
    <scope>NUCLEOTIDE SEQUENCE [LARGE SCALE GENOMIC DNA]</scope>
    <source>
        <strain evidence="1 2">IEGM 60</strain>
    </source>
</reference>
<dbReference type="PANTHER" id="PTHR11941">
    <property type="entry name" value="ENOYL-COA HYDRATASE-RELATED"/>
    <property type="match status" value="1"/>
</dbReference>
<organism evidence="1 2">
    <name type="scientific">Rhodococcus jostii</name>
    <dbReference type="NCBI Taxonomy" id="132919"/>
    <lineage>
        <taxon>Bacteria</taxon>
        <taxon>Bacillati</taxon>
        <taxon>Actinomycetota</taxon>
        <taxon>Actinomycetes</taxon>
        <taxon>Mycobacteriales</taxon>
        <taxon>Nocardiaceae</taxon>
        <taxon>Rhodococcus</taxon>
    </lineage>
</organism>
<dbReference type="GO" id="GO:0004300">
    <property type="term" value="F:enoyl-CoA hydratase activity"/>
    <property type="evidence" value="ECO:0007669"/>
    <property type="project" value="UniProtKB-EC"/>
</dbReference>
<evidence type="ECO:0000313" key="1">
    <source>
        <dbReference type="EMBL" id="MDV6280131.1"/>
    </source>
</evidence>
<proteinExistence type="predicted"/>
<dbReference type="Pfam" id="PF00378">
    <property type="entry name" value="ECH_1"/>
    <property type="match status" value="1"/>
</dbReference>
<protein>
    <submittedName>
        <fullName evidence="1">Enoyl-CoA hydratase</fullName>
        <ecNumber evidence="1">4.2.1.17</ecNumber>
    </submittedName>
</protein>
<sequence>MAYDYVLYEIDGSVATIWHNRPEQRNAENSQLLDELNDAVVRAGADPQVRAVVFGGKGGHFSAGHDLKEGQVERQDFSPEQRWEYESRSYMDYCLNIFNLPKPTIARVDGACVAGGFMVANMCDMIVAADTAFFADPVLHTMGVSAVEVLVHPWVLGHRKAREFLFTGERLSAADALASGMVNRVVPVDQLDEAVATLANRVALAPPFATKVLKRSLNRTLEVQGFHAALNAHFDGHQLTHFSDEARRAKADGGFSKSIERHKVGTSVR</sequence>
<gene>
    <name evidence="1" type="ORF">R3Q59_06415</name>
</gene>
<dbReference type="NCBIfam" id="NF006140">
    <property type="entry name" value="PRK08290.1"/>
    <property type="match status" value="1"/>
</dbReference>
<dbReference type="Gene3D" id="3.90.226.10">
    <property type="entry name" value="2-enoyl-CoA Hydratase, Chain A, domain 1"/>
    <property type="match status" value="1"/>
</dbReference>
<dbReference type="PANTHER" id="PTHR11941:SF124">
    <property type="entry name" value="ENOYL-COA HYDRATASE ECHA13-RELATED"/>
    <property type="match status" value="1"/>
</dbReference>
<dbReference type="CDD" id="cd06558">
    <property type="entry name" value="crotonase-like"/>
    <property type="match status" value="1"/>
</dbReference>
<name>A0ABU4C9A5_RHOJO</name>
<dbReference type="SUPFAM" id="SSF52096">
    <property type="entry name" value="ClpP/crotonase"/>
    <property type="match status" value="1"/>
</dbReference>
<evidence type="ECO:0000313" key="2">
    <source>
        <dbReference type="Proteomes" id="UP001185737"/>
    </source>
</evidence>
<dbReference type="InterPro" id="IPR029045">
    <property type="entry name" value="ClpP/crotonase-like_dom_sf"/>
</dbReference>